<dbReference type="Proteomes" id="UP000297245">
    <property type="component" value="Unassembled WGS sequence"/>
</dbReference>
<organism evidence="1 2">
    <name type="scientific">Dendrothele bispora (strain CBS 962.96)</name>
    <dbReference type="NCBI Taxonomy" id="1314807"/>
    <lineage>
        <taxon>Eukaryota</taxon>
        <taxon>Fungi</taxon>
        <taxon>Dikarya</taxon>
        <taxon>Basidiomycota</taxon>
        <taxon>Agaricomycotina</taxon>
        <taxon>Agaricomycetes</taxon>
        <taxon>Agaricomycetidae</taxon>
        <taxon>Agaricales</taxon>
        <taxon>Agaricales incertae sedis</taxon>
        <taxon>Dendrothele</taxon>
    </lineage>
</organism>
<dbReference type="AlphaFoldDB" id="A0A4S8M386"/>
<reference evidence="1 2" key="1">
    <citation type="journal article" date="2019" name="Nat. Ecol. Evol.">
        <title>Megaphylogeny resolves global patterns of mushroom evolution.</title>
        <authorList>
            <person name="Varga T."/>
            <person name="Krizsan K."/>
            <person name="Foldi C."/>
            <person name="Dima B."/>
            <person name="Sanchez-Garcia M."/>
            <person name="Sanchez-Ramirez S."/>
            <person name="Szollosi G.J."/>
            <person name="Szarkandi J.G."/>
            <person name="Papp V."/>
            <person name="Albert L."/>
            <person name="Andreopoulos W."/>
            <person name="Angelini C."/>
            <person name="Antonin V."/>
            <person name="Barry K.W."/>
            <person name="Bougher N.L."/>
            <person name="Buchanan P."/>
            <person name="Buyck B."/>
            <person name="Bense V."/>
            <person name="Catcheside P."/>
            <person name="Chovatia M."/>
            <person name="Cooper J."/>
            <person name="Damon W."/>
            <person name="Desjardin D."/>
            <person name="Finy P."/>
            <person name="Geml J."/>
            <person name="Haridas S."/>
            <person name="Hughes K."/>
            <person name="Justo A."/>
            <person name="Karasinski D."/>
            <person name="Kautmanova I."/>
            <person name="Kiss B."/>
            <person name="Kocsube S."/>
            <person name="Kotiranta H."/>
            <person name="LaButti K.M."/>
            <person name="Lechner B.E."/>
            <person name="Liimatainen K."/>
            <person name="Lipzen A."/>
            <person name="Lukacs Z."/>
            <person name="Mihaltcheva S."/>
            <person name="Morgado L.N."/>
            <person name="Niskanen T."/>
            <person name="Noordeloos M.E."/>
            <person name="Ohm R.A."/>
            <person name="Ortiz-Santana B."/>
            <person name="Ovrebo C."/>
            <person name="Racz N."/>
            <person name="Riley R."/>
            <person name="Savchenko A."/>
            <person name="Shiryaev A."/>
            <person name="Soop K."/>
            <person name="Spirin V."/>
            <person name="Szebenyi C."/>
            <person name="Tomsovsky M."/>
            <person name="Tulloss R.E."/>
            <person name="Uehling J."/>
            <person name="Grigoriev I.V."/>
            <person name="Vagvolgyi C."/>
            <person name="Papp T."/>
            <person name="Martin F.M."/>
            <person name="Miettinen O."/>
            <person name="Hibbett D.S."/>
            <person name="Nagy L.G."/>
        </authorList>
    </citation>
    <scope>NUCLEOTIDE SEQUENCE [LARGE SCALE GENOMIC DNA]</scope>
    <source>
        <strain evidence="1 2">CBS 962.96</strain>
    </source>
</reference>
<protein>
    <submittedName>
        <fullName evidence="1">Uncharacterized protein</fullName>
    </submittedName>
</protein>
<gene>
    <name evidence="1" type="ORF">K435DRAFT_90913</name>
</gene>
<dbReference type="EMBL" id="ML179173">
    <property type="protein sequence ID" value="THU96616.1"/>
    <property type="molecule type" value="Genomic_DNA"/>
</dbReference>
<evidence type="ECO:0000313" key="1">
    <source>
        <dbReference type="EMBL" id="THU96616.1"/>
    </source>
</evidence>
<name>A0A4S8M386_DENBC</name>
<dbReference type="OrthoDB" id="3265098at2759"/>
<sequence length="227" mass="24766">MIFRIPLSIISFFLILNAIPTILCASFPPFSLVAPPFDSILPYNEPIAIGFQDNPPIFGLNRSILISVAYPRESENRVLYSEGPLYNGGGTGFCQSSTNFTVNMQTDQAGRYSVYWNITYSLSSDPSQALGHDCGPGPFTFESFFINNTYRVLDPLVNQGWTPGQPSSGPFTTISTASILTSVSEVPLSIPTASAFIGRVNGTSGTRACSWIVLLTFCMNLMLSWML</sequence>
<accession>A0A4S8M386</accession>
<keyword evidence="2" id="KW-1185">Reference proteome</keyword>
<evidence type="ECO:0000313" key="2">
    <source>
        <dbReference type="Proteomes" id="UP000297245"/>
    </source>
</evidence>
<proteinExistence type="predicted"/>